<dbReference type="AlphaFoldDB" id="I4EIU9"/>
<proteinExistence type="predicted"/>
<evidence type="ECO:0000313" key="1">
    <source>
        <dbReference type="EMBL" id="CCF84611.1"/>
    </source>
</evidence>
<comment type="caution">
    <text evidence="1">The sequence shown here is derived from an EMBL/GenBank/DDBJ whole genome shotgun (WGS) entry which is preliminary data.</text>
</comment>
<dbReference type="RefSeq" id="WP_008478885.1">
    <property type="nucleotide sequence ID" value="NZ_CAGS01000295.1"/>
</dbReference>
<dbReference type="NCBIfam" id="TIGR01764">
    <property type="entry name" value="excise"/>
    <property type="match status" value="1"/>
</dbReference>
<evidence type="ECO:0000313" key="2">
    <source>
        <dbReference type="Proteomes" id="UP000004221"/>
    </source>
</evidence>
<keyword evidence="2" id="KW-1185">Reference proteome</keyword>
<gene>
    <name evidence="1" type="ORF">NITHO_3640002</name>
</gene>
<reference evidence="1 2" key="1">
    <citation type="journal article" date="2012" name="ISME J.">
        <title>Nitrification expanded: discovery, physiology and genomics of a nitrite-oxidizing bacterium from the phylum Chloroflexi.</title>
        <authorList>
            <person name="Sorokin D.Y."/>
            <person name="Lucker S."/>
            <person name="Vejmelkova D."/>
            <person name="Kostrikina N.A."/>
            <person name="Kleerebezem R."/>
            <person name="Rijpstra W.I."/>
            <person name="Damste J.S."/>
            <person name="Le Paslier D."/>
            <person name="Muyzer G."/>
            <person name="Wagner M."/>
            <person name="van Loosdrecht M.C."/>
            <person name="Daims H."/>
        </authorList>
    </citation>
    <scope>NUCLEOTIDE SEQUENCE [LARGE SCALE GENOMIC DNA]</scope>
    <source>
        <strain evidence="2">none</strain>
    </source>
</reference>
<dbReference type="Proteomes" id="UP000004221">
    <property type="component" value="Unassembled WGS sequence"/>
</dbReference>
<organism evidence="1 2">
    <name type="scientific">Nitrolancea hollandica Lb</name>
    <dbReference type="NCBI Taxonomy" id="1129897"/>
    <lineage>
        <taxon>Bacteria</taxon>
        <taxon>Pseudomonadati</taxon>
        <taxon>Thermomicrobiota</taxon>
        <taxon>Thermomicrobia</taxon>
        <taxon>Sphaerobacterales</taxon>
        <taxon>Sphaerobacterineae</taxon>
        <taxon>Sphaerobacteraceae</taxon>
        <taxon>Nitrolancea</taxon>
    </lineage>
</organism>
<evidence type="ECO:0008006" key="3">
    <source>
        <dbReference type="Google" id="ProtNLM"/>
    </source>
</evidence>
<dbReference type="InterPro" id="IPR010093">
    <property type="entry name" value="SinI_DNA-bd"/>
</dbReference>
<dbReference type="EMBL" id="CAGS01000295">
    <property type="protein sequence ID" value="CCF84611.1"/>
    <property type="molecule type" value="Genomic_DNA"/>
</dbReference>
<accession>I4EIU9</accession>
<protein>
    <recommendedName>
        <fullName evidence="3">Helix-turn-helix domain-containing protein</fullName>
    </recommendedName>
</protein>
<sequence length="176" mass="20534">MDAERPNYQETIDEALRIIYTHHYRLMSRLYPEAVQQFTLQQLRQGPIGRDLGRLAALARGEVREAKDRVLEAIDSVLQLLFFPPGAEDYTVPRSFWETDLGRMISMAKFRAYEPAELVSIGNAAQQLGVTRPTIYRWMDDRTLGYVRDEISGRTFVVREDIENLRRDTERILEQI</sequence>
<dbReference type="GO" id="GO:0003677">
    <property type="term" value="F:DNA binding"/>
    <property type="evidence" value="ECO:0007669"/>
    <property type="project" value="InterPro"/>
</dbReference>
<name>I4EIU9_9BACT</name>
<dbReference type="OrthoDB" id="158903at2"/>